<dbReference type="PANTHER" id="PTHR31531">
    <property type="entry name" value="E3 UBIQUITIN-PROTEIN LIGASE E3D FAMILY MEMBER"/>
    <property type="match status" value="1"/>
</dbReference>
<evidence type="ECO:0008006" key="3">
    <source>
        <dbReference type="Google" id="ProtNLM"/>
    </source>
</evidence>
<dbReference type="GO" id="GO:0043161">
    <property type="term" value="P:proteasome-mediated ubiquitin-dependent protein catabolic process"/>
    <property type="evidence" value="ECO:0007669"/>
    <property type="project" value="TreeGrafter"/>
</dbReference>
<dbReference type="EMBL" id="KZ994164">
    <property type="protein sequence ID" value="RKO93642.1"/>
    <property type="molecule type" value="Genomic_DNA"/>
</dbReference>
<organism evidence="1 2">
    <name type="scientific">Blyttiomyces helicus</name>
    <dbReference type="NCBI Taxonomy" id="388810"/>
    <lineage>
        <taxon>Eukaryota</taxon>
        <taxon>Fungi</taxon>
        <taxon>Fungi incertae sedis</taxon>
        <taxon>Chytridiomycota</taxon>
        <taxon>Chytridiomycota incertae sedis</taxon>
        <taxon>Chytridiomycetes</taxon>
        <taxon>Chytridiomycetes incertae sedis</taxon>
        <taxon>Blyttiomyces</taxon>
    </lineage>
</organism>
<dbReference type="OrthoDB" id="66510at2759"/>
<proteinExistence type="predicted"/>
<dbReference type="PANTHER" id="PTHR31531:SF2">
    <property type="entry name" value="E3 UBIQUITIN-PROTEIN LIGASE E3D"/>
    <property type="match status" value="1"/>
</dbReference>
<dbReference type="GO" id="GO:0051865">
    <property type="term" value="P:protein autoubiquitination"/>
    <property type="evidence" value="ECO:0007669"/>
    <property type="project" value="TreeGrafter"/>
</dbReference>
<evidence type="ECO:0000313" key="2">
    <source>
        <dbReference type="Proteomes" id="UP000269721"/>
    </source>
</evidence>
<dbReference type="GO" id="GO:0031624">
    <property type="term" value="F:ubiquitin conjugating enzyme binding"/>
    <property type="evidence" value="ECO:0007669"/>
    <property type="project" value="TreeGrafter"/>
</dbReference>
<dbReference type="GO" id="GO:0000209">
    <property type="term" value="P:protein polyubiquitination"/>
    <property type="evidence" value="ECO:0007669"/>
    <property type="project" value="TreeGrafter"/>
</dbReference>
<protein>
    <recommendedName>
        <fullName evidence="3">Ubiquitin-conjugating enzyme E2-binding protein</fullName>
    </recommendedName>
</protein>
<dbReference type="GO" id="GO:0000151">
    <property type="term" value="C:ubiquitin ligase complex"/>
    <property type="evidence" value="ECO:0007669"/>
    <property type="project" value="TreeGrafter"/>
</dbReference>
<reference evidence="2" key="1">
    <citation type="journal article" date="2018" name="Nat. Microbiol.">
        <title>Leveraging single-cell genomics to expand the fungal tree of life.</title>
        <authorList>
            <person name="Ahrendt S.R."/>
            <person name="Quandt C.A."/>
            <person name="Ciobanu D."/>
            <person name="Clum A."/>
            <person name="Salamov A."/>
            <person name="Andreopoulos B."/>
            <person name="Cheng J.F."/>
            <person name="Woyke T."/>
            <person name="Pelin A."/>
            <person name="Henrissat B."/>
            <person name="Reynolds N.K."/>
            <person name="Benny G.L."/>
            <person name="Smith M.E."/>
            <person name="James T.Y."/>
            <person name="Grigoriev I.V."/>
        </authorList>
    </citation>
    <scope>NUCLEOTIDE SEQUENCE [LARGE SCALE GENOMIC DNA]</scope>
</reference>
<dbReference type="AlphaFoldDB" id="A0A4P9WMD9"/>
<dbReference type="InterPro" id="IPR019193">
    <property type="entry name" value="UBQ-conj_enz_E2-bd_prot"/>
</dbReference>
<dbReference type="GO" id="GO:0006513">
    <property type="term" value="P:protein monoubiquitination"/>
    <property type="evidence" value="ECO:0007669"/>
    <property type="project" value="TreeGrafter"/>
</dbReference>
<sequence>MAASLSPANVLKTWPAFIEVFPNIRSLTIHFTLPPAPATTHVSRSLVSIVSVASKQPLFVIPLPLPVDPATVRRVPAKPTPSSLLSLTLAFAPSASVPSAASIPSPPLAHLRGVFCHICQTSLALSPAVFAPRVVPAPSDYWHELTDCWACHTEDYTRMDGQVGGVVLAQKGKAIVADGTVLLHPADLEMAGIVVERESGAEVSFSYAPGRVVRGGGEAAGSFRKTKKASTSAQVFLFVDTFFQYQCVWAPSSAPHPRERHIFVKSYLRESTALENILVGCSSRSPDMILAMKIYRYCVDFEVGDGVDSTGPSRMIHTRLVSHFADDLLESANAHATYRFAVFSPGSNTPKLLANVPLLTSISKPTTLFAQIWLLNWHLHLSLPDTPETRELAKLVPHTDVAVARGTVNPNEETIPGMRPGETIPSCPGRRTLVGILLDDRESVSNGGKDVLMFLPR</sequence>
<dbReference type="GO" id="GO:0030332">
    <property type="term" value="F:cyclin binding"/>
    <property type="evidence" value="ECO:0007669"/>
    <property type="project" value="TreeGrafter"/>
</dbReference>
<evidence type="ECO:0000313" key="1">
    <source>
        <dbReference type="EMBL" id="RKO93642.1"/>
    </source>
</evidence>
<dbReference type="GO" id="GO:0061630">
    <property type="term" value="F:ubiquitin protein ligase activity"/>
    <property type="evidence" value="ECO:0007669"/>
    <property type="project" value="TreeGrafter"/>
</dbReference>
<dbReference type="Proteomes" id="UP000269721">
    <property type="component" value="Unassembled WGS sequence"/>
</dbReference>
<dbReference type="GO" id="GO:0005829">
    <property type="term" value="C:cytosol"/>
    <property type="evidence" value="ECO:0007669"/>
    <property type="project" value="TreeGrafter"/>
</dbReference>
<dbReference type="GO" id="GO:0005634">
    <property type="term" value="C:nucleus"/>
    <property type="evidence" value="ECO:0007669"/>
    <property type="project" value="TreeGrafter"/>
</dbReference>
<gene>
    <name evidence="1" type="ORF">BDK51DRAFT_49633</name>
</gene>
<name>A0A4P9WMD9_9FUNG</name>
<keyword evidence="2" id="KW-1185">Reference proteome</keyword>
<accession>A0A4P9WMD9</accession>
<dbReference type="Pfam" id="PF09814">
    <property type="entry name" value="HECT_2"/>
    <property type="match status" value="1"/>
</dbReference>